<reference evidence="1" key="1">
    <citation type="submission" date="2020-05" db="EMBL/GenBank/DDBJ databases">
        <authorList>
            <person name="Chiriac C."/>
            <person name="Salcher M."/>
            <person name="Ghai R."/>
            <person name="Kavagutti S V."/>
        </authorList>
    </citation>
    <scope>NUCLEOTIDE SEQUENCE</scope>
</reference>
<evidence type="ECO:0000313" key="1">
    <source>
        <dbReference type="EMBL" id="CAB4851995.1"/>
    </source>
</evidence>
<protein>
    <submittedName>
        <fullName evidence="1">Unannotated protein</fullName>
    </submittedName>
</protein>
<dbReference type="EMBL" id="CAFBIZ010000215">
    <property type="protein sequence ID" value="CAB4851995.1"/>
    <property type="molecule type" value="Genomic_DNA"/>
</dbReference>
<name>A0A6J7C3R1_9ZZZZ</name>
<gene>
    <name evidence="1" type="ORF">UFOPK3268_01455</name>
</gene>
<dbReference type="AlphaFoldDB" id="A0A6J7C3R1"/>
<organism evidence="1">
    <name type="scientific">freshwater metagenome</name>
    <dbReference type="NCBI Taxonomy" id="449393"/>
    <lineage>
        <taxon>unclassified sequences</taxon>
        <taxon>metagenomes</taxon>
        <taxon>ecological metagenomes</taxon>
    </lineage>
</organism>
<proteinExistence type="predicted"/>
<accession>A0A6J7C3R1</accession>
<sequence>MSDRGIGHCRRCHGEQRDIGLNTRILDKGIGRDGGTNEQGRALVDNRAHLIDLADVDDERRVAQPKPENRNQRLATGDNFDVVATGYESSHRLVDGRGSHVVKCGRNHAAPPFCAA</sequence>